<dbReference type="Pfam" id="PF00535">
    <property type="entry name" value="Glycos_transf_2"/>
    <property type="match status" value="1"/>
</dbReference>
<dbReference type="AlphaFoldDB" id="A0A4R6T9D9"/>
<keyword evidence="2" id="KW-0808">Transferase</keyword>
<proteinExistence type="predicted"/>
<organism evidence="2 3">
    <name type="scientific">Algoriphagus boseongensis</name>
    <dbReference type="NCBI Taxonomy" id="1442587"/>
    <lineage>
        <taxon>Bacteria</taxon>
        <taxon>Pseudomonadati</taxon>
        <taxon>Bacteroidota</taxon>
        <taxon>Cytophagia</taxon>
        <taxon>Cytophagales</taxon>
        <taxon>Cyclobacteriaceae</taxon>
        <taxon>Algoriphagus</taxon>
    </lineage>
</organism>
<gene>
    <name evidence="2" type="ORF">DFQ04_1192</name>
</gene>
<dbReference type="InterPro" id="IPR029044">
    <property type="entry name" value="Nucleotide-diphossugar_trans"/>
</dbReference>
<name>A0A4R6T9D9_9BACT</name>
<dbReference type="OrthoDB" id="6307329at2"/>
<dbReference type="PANTHER" id="PTHR22916:SF3">
    <property type="entry name" value="UDP-GLCNAC:BETAGAL BETA-1,3-N-ACETYLGLUCOSAMINYLTRANSFERASE-LIKE PROTEIN 1"/>
    <property type="match status" value="1"/>
</dbReference>
<dbReference type="SUPFAM" id="SSF53448">
    <property type="entry name" value="Nucleotide-diphospho-sugar transferases"/>
    <property type="match status" value="1"/>
</dbReference>
<dbReference type="Proteomes" id="UP000294535">
    <property type="component" value="Unassembled WGS sequence"/>
</dbReference>
<evidence type="ECO:0000313" key="3">
    <source>
        <dbReference type="Proteomes" id="UP000294535"/>
    </source>
</evidence>
<keyword evidence="3" id="KW-1185">Reference proteome</keyword>
<sequence length="299" mass="34578">MKVQSPLVSVLMTAYNREKYIAEAIESVLAQTYTNWELIIVDDCSTDNTVAIAQSYAANDSRIKVYVNEKNLGDYHNRNRAAFYATGEFIKYLDADDMMYPHTISAMVNAMEYFPDAAYGFSYFGPQDDTIKYPLLYSPIEAYRKHFLGGGFFYAGPGGAIVRKKYFDDVKGFSGARYIGDTELWFKLAANYNSVLFWPTLIWWRSHEDQESKYESKDYQAQVERYKLVKKVLNEKNPLSKDEIAIADKNFTRIYCRNILRYFFKGNFKGANYLKKHGKVSLIEVLLSVIPVNKLKKIM</sequence>
<comment type="caution">
    <text evidence="2">The sequence shown here is derived from an EMBL/GenBank/DDBJ whole genome shotgun (WGS) entry which is preliminary data.</text>
</comment>
<accession>A0A4R6T9D9</accession>
<dbReference type="GO" id="GO:0016758">
    <property type="term" value="F:hexosyltransferase activity"/>
    <property type="evidence" value="ECO:0007669"/>
    <property type="project" value="UniProtKB-ARBA"/>
</dbReference>
<dbReference type="EMBL" id="SNYF01000005">
    <property type="protein sequence ID" value="TDQ19371.1"/>
    <property type="molecule type" value="Genomic_DNA"/>
</dbReference>
<dbReference type="RefSeq" id="WP_133553615.1">
    <property type="nucleotide sequence ID" value="NZ_SNYF01000005.1"/>
</dbReference>
<dbReference type="PANTHER" id="PTHR22916">
    <property type="entry name" value="GLYCOSYLTRANSFERASE"/>
    <property type="match status" value="1"/>
</dbReference>
<protein>
    <submittedName>
        <fullName evidence="2">Glycosyltransferase involved in cell wall biosynthesis</fullName>
    </submittedName>
</protein>
<feature type="domain" description="Glycosyltransferase 2-like" evidence="1">
    <location>
        <begin position="9"/>
        <end position="169"/>
    </location>
</feature>
<evidence type="ECO:0000313" key="2">
    <source>
        <dbReference type="EMBL" id="TDQ19371.1"/>
    </source>
</evidence>
<dbReference type="Gene3D" id="3.90.550.10">
    <property type="entry name" value="Spore Coat Polysaccharide Biosynthesis Protein SpsA, Chain A"/>
    <property type="match status" value="1"/>
</dbReference>
<reference evidence="2 3" key="1">
    <citation type="submission" date="2019-03" db="EMBL/GenBank/DDBJ databases">
        <title>Genomic Encyclopedia of Type Strains, Phase III (KMG-III): the genomes of soil and plant-associated and newly described type strains.</title>
        <authorList>
            <person name="Whitman W."/>
        </authorList>
    </citation>
    <scope>NUCLEOTIDE SEQUENCE [LARGE SCALE GENOMIC DNA]</scope>
    <source>
        <strain evidence="2 3">CECT 8446</strain>
    </source>
</reference>
<evidence type="ECO:0000259" key="1">
    <source>
        <dbReference type="Pfam" id="PF00535"/>
    </source>
</evidence>
<dbReference type="InterPro" id="IPR001173">
    <property type="entry name" value="Glyco_trans_2-like"/>
</dbReference>
<dbReference type="CDD" id="cd00761">
    <property type="entry name" value="Glyco_tranf_GTA_type"/>
    <property type="match status" value="1"/>
</dbReference>